<organism evidence="1">
    <name type="scientific">Rhizophora mucronata</name>
    <name type="common">Asiatic mangrove</name>
    <dbReference type="NCBI Taxonomy" id="61149"/>
    <lineage>
        <taxon>Eukaryota</taxon>
        <taxon>Viridiplantae</taxon>
        <taxon>Streptophyta</taxon>
        <taxon>Embryophyta</taxon>
        <taxon>Tracheophyta</taxon>
        <taxon>Spermatophyta</taxon>
        <taxon>Magnoliopsida</taxon>
        <taxon>eudicotyledons</taxon>
        <taxon>Gunneridae</taxon>
        <taxon>Pentapetalae</taxon>
        <taxon>rosids</taxon>
        <taxon>fabids</taxon>
        <taxon>Malpighiales</taxon>
        <taxon>Rhizophoraceae</taxon>
        <taxon>Rhizophora</taxon>
    </lineage>
</organism>
<accession>A0A2P2PV15</accession>
<proteinExistence type="predicted"/>
<dbReference type="AlphaFoldDB" id="A0A2P2PV15"/>
<sequence length="35" mass="4014">MFLASLKDAQGLPNRTRVASIEHLNSLRMLNQEMK</sequence>
<dbReference type="EMBL" id="GGEC01078112">
    <property type="protein sequence ID" value="MBX58596.1"/>
    <property type="molecule type" value="Transcribed_RNA"/>
</dbReference>
<evidence type="ECO:0000313" key="1">
    <source>
        <dbReference type="EMBL" id="MBX58596.1"/>
    </source>
</evidence>
<name>A0A2P2PV15_RHIMU</name>
<reference evidence="1" key="1">
    <citation type="submission" date="2018-02" db="EMBL/GenBank/DDBJ databases">
        <title>Rhizophora mucronata_Transcriptome.</title>
        <authorList>
            <person name="Meera S.P."/>
            <person name="Sreeshan A."/>
            <person name="Augustine A."/>
        </authorList>
    </citation>
    <scope>NUCLEOTIDE SEQUENCE</scope>
    <source>
        <tissue evidence="1">Leaf</tissue>
    </source>
</reference>
<protein>
    <submittedName>
        <fullName evidence="1">Uncharacterized protein</fullName>
    </submittedName>
</protein>